<dbReference type="InterPro" id="IPR017871">
    <property type="entry name" value="ABC_transporter-like_CS"/>
</dbReference>
<sequence>MPADKEIFVEVRNLHKSFGAQHVLKGVSAKVYKGETLVLLGGSGGGKSVLMKHFIGLLSPDSGEVIVEGENISKMSERRLGKVRRKMGMMFQNGALFDSMTVGQNIAFPLRMGGEKDEAKIQELVSESLEIVRLPNQEAKMPSDLSGGMRKRVALARAIVDRPACVLFDEPHAGLDPITADTIDHLVKDLQSDHGMTNVIVTHEMRSVFRIADRVMFLKEGQVYWVGAPEELKASEDPELSNFIHGRSGEEWDE</sequence>
<comment type="caution">
    <text evidence="5">The sequence shown here is derived from an EMBL/GenBank/DDBJ whole genome shotgun (WGS) entry which is preliminary data.</text>
</comment>
<dbReference type="PROSITE" id="PS50893">
    <property type="entry name" value="ABC_TRANSPORTER_2"/>
    <property type="match status" value="1"/>
</dbReference>
<dbReference type="SMART" id="SM00382">
    <property type="entry name" value="AAA"/>
    <property type="match status" value="1"/>
</dbReference>
<keyword evidence="1" id="KW-0813">Transport</keyword>
<evidence type="ECO:0000256" key="2">
    <source>
        <dbReference type="ARBA" id="ARBA00022741"/>
    </source>
</evidence>
<protein>
    <submittedName>
        <fullName evidence="5">ABC transporter ATP-binding protein</fullName>
    </submittedName>
</protein>
<evidence type="ECO:0000313" key="6">
    <source>
        <dbReference type="Proteomes" id="UP001597297"/>
    </source>
</evidence>
<evidence type="ECO:0000313" key="5">
    <source>
        <dbReference type="EMBL" id="MFD2276333.1"/>
    </source>
</evidence>
<dbReference type="GO" id="GO:0005524">
    <property type="term" value="F:ATP binding"/>
    <property type="evidence" value="ECO:0007669"/>
    <property type="project" value="UniProtKB-KW"/>
</dbReference>
<keyword evidence="6" id="KW-1185">Reference proteome</keyword>
<dbReference type="Pfam" id="PF00005">
    <property type="entry name" value="ABC_tran"/>
    <property type="match status" value="1"/>
</dbReference>
<dbReference type="InterPro" id="IPR003439">
    <property type="entry name" value="ABC_transporter-like_ATP-bd"/>
</dbReference>
<keyword evidence="3 5" id="KW-0067">ATP-binding</keyword>
<evidence type="ECO:0000259" key="4">
    <source>
        <dbReference type="PROSITE" id="PS50893"/>
    </source>
</evidence>
<dbReference type="Gene3D" id="3.40.50.300">
    <property type="entry name" value="P-loop containing nucleotide triphosphate hydrolases"/>
    <property type="match status" value="1"/>
</dbReference>
<dbReference type="RefSeq" id="WP_377094324.1">
    <property type="nucleotide sequence ID" value="NZ_JBHSJM010000001.1"/>
</dbReference>
<dbReference type="Proteomes" id="UP001597297">
    <property type="component" value="Unassembled WGS sequence"/>
</dbReference>
<dbReference type="InterPro" id="IPR003593">
    <property type="entry name" value="AAA+_ATPase"/>
</dbReference>
<accession>A0ABW5E500</accession>
<dbReference type="SUPFAM" id="SSF52540">
    <property type="entry name" value="P-loop containing nucleoside triphosphate hydrolases"/>
    <property type="match status" value="1"/>
</dbReference>
<dbReference type="PANTHER" id="PTHR43023:SF6">
    <property type="entry name" value="INTERMEMBRANE PHOSPHOLIPID TRANSPORT SYSTEM ATP-BINDING PROTEIN MLAF"/>
    <property type="match status" value="1"/>
</dbReference>
<evidence type="ECO:0000256" key="1">
    <source>
        <dbReference type="ARBA" id="ARBA00022448"/>
    </source>
</evidence>
<proteinExistence type="predicted"/>
<organism evidence="5 6">
    <name type="scientific">Rubritalea spongiae</name>
    <dbReference type="NCBI Taxonomy" id="430797"/>
    <lineage>
        <taxon>Bacteria</taxon>
        <taxon>Pseudomonadati</taxon>
        <taxon>Verrucomicrobiota</taxon>
        <taxon>Verrucomicrobiia</taxon>
        <taxon>Verrucomicrobiales</taxon>
        <taxon>Rubritaleaceae</taxon>
        <taxon>Rubritalea</taxon>
    </lineage>
</organism>
<gene>
    <name evidence="5" type="ORF">ACFSQZ_07625</name>
</gene>
<evidence type="ECO:0000256" key="3">
    <source>
        <dbReference type="ARBA" id="ARBA00022840"/>
    </source>
</evidence>
<dbReference type="PANTHER" id="PTHR43023">
    <property type="entry name" value="PROTEIN TRIGALACTOSYLDIACYLGLYCEROL 3, CHLOROPLASTIC"/>
    <property type="match status" value="1"/>
</dbReference>
<reference evidence="6" key="1">
    <citation type="journal article" date="2019" name="Int. J. Syst. Evol. Microbiol.">
        <title>The Global Catalogue of Microorganisms (GCM) 10K type strain sequencing project: providing services to taxonomists for standard genome sequencing and annotation.</title>
        <authorList>
            <consortium name="The Broad Institute Genomics Platform"/>
            <consortium name="The Broad Institute Genome Sequencing Center for Infectious Disease"/>
            <person name="Wu L."/>
            <person name="Ma J."/>
        </authorList>
    </citation>
    <scope>NUCLEOTIDE SEQUENCE [LARGE SCALE GENOMIC DNA]</scope>
    <source>
        <strain evidence="6">JCM 16545</strain>
    </source>
</reference>
<keyword evidence="2" id="KW-0547">Nucleotide-binding</keyword>
<feature type="domain" description="ABC transporter" evidence="4">
    <location>
        <begin position="9"/>
        <end position="245"/>
    </location>
</feature>
<dbReference type="EMBL" id="JBHUJC010000020">
    <property type="protein sequence ID" value="MFD2276333.1"/>
    <property type="molecule type" value="Genomic_DNA"/>
</dbReference>
<dbReference type="PROSITE" id="PS00211">
    <property type="entry name" value="ABC_TRANSPORTER_1"/>
    <property type="match status" value="1"/>
</dbReference>
<dbReference type="InterPro" id="IPR027417">
    <property type="entry name" value="P-loop_NTPase"/>
</dbReference>
<name>A0ABW5E500_9BACT</name>